<comment type="cofactor">
    <cofactor evidence="3">
        <name>Zn(2+)</name>
        <dbReference type="ChEBI" id="CHEBI:29105"/>
    </cofactor>
    <text evidence="3">Binds 1 zinc ion per subunit.</text>
</comment>
<reference evidence="5 6" key="1">
    <citation type="submission" date="2021-06" db="EMBL/GenBank/DDBJ databases">
        <authorList>
            <person name="Sun Q."/>
            <person name="Li D."/>
        </authorList>
    </citation>
    <scope>NUCLEOTIDE SEQUENCE [LARGE SCALE GENOMIC DNA]</scope>
    <source>
        <strain evidence="5 6">MSJ-1</strain>
    </source>
</reference>
<dbReference type="Pfam" id="PF01039">
    <property type="entry name" value="Carboxyl_trans"/>
    <property type="match status" value="1"/>
</dbReference>
<keyword evidence="6" id="KW-1185">Reference proteome</keyword>
<keyword evidence="1 3" id="KW-0444">Lipid biosynthesis</keyword>
<keyword evidence="3" id="KW-0963">Cytoplasm</keyword>
<accession>A0ABS6FGR6</accession>
<proteinExistence type="inferred from homology"/>
<evidence type="ECO:0000256" key="1">
    <source>
        <dbReference type="ARBA" id="ARBA00022516"/>
    </source>
</evidence>
<dbReference type="EC" id="2.1.3.15" evidence="3"/>
<sequence length="278" mass="30773">MNKKDLTKRKSLLKSIRNLANITKTKAKEEKLICKSCKREVSGNNLHICPYCDSYMPMSGEDRFELLLDRGYSSINFGSKHLNPINFPNYKNKKIKGLDEAISIARGTIEGSNVVIAVLEHDYMMGSMGTYVGEELTKMIEYANRKRLPIIIVSVSGGARMQEGIFSLMQMAKVSLALSNFSESGGLYISLMTNPTMGGVSASFASAGDINLAEPGARIGFAGPRVIKETLHEELPKGFQSAEKLLEFGFLDMIVERKNQKEVLGKILKLHRGDNGRI</sequence>
<keyword evidence="3 5" id="KW-0808">Transferase</keyword>
<gene>
    <name evidence="3" type="primary">accD</name>
    <name evidence="5" type="ORF">KQI68_02245</name>
</gene>
<dbReference type="Proteomes" id="UP000783742">
    <property type="component" value="Unassembled WGS sequence"/>
</dbReference>
<feature type="binding site" evidence="3">
    <location>
        <position position="52"/>
    </location>
    <ligand>
        <name>Zn(2+)</name>
        <dbReference type="ChEBI" id="CHEBI:29105"/>
    </ligand>
</feature>
<protein>
    <recommendedName>
        <fullName evidence="3">Acetyl-coenzyme A carboxylase carboxyl transferase subunit beta</fullName>
        <shortName evidence="3">ACCase subunit beta</shortName>
        <shortName evidence="3">Acetyl-CoA carboxylase carboxyltransferase subunit beta</shortName>
        <ecNumber evidence="3">2.1.3.15</ecNumber>
    </recommendedName>
</protein>
<dbReference type="InterPro" id="IPR011762">
    <property type="entry name" value="COA_CT_N"/>
</dbReference>
<comment type="caution">
    <text evidence="5">The sequence shown here is derived from an EMBL/GenBank/DDBJ whole genome shotgun (WGS) entry which is preliminary data.</text>
</comment>
<feature type="binding site" evidence="3">
    <location>
        <position position="49"/>
    </location>
    <ligand>
        <name>Zn(2+)</name>
        <dbReference type="ChEBI" id="CHEBI:29105"/>
    </ligand>
</feature>
<keyword evidence="3" id="KW-0479">Metal-binding</keyword>
<keyword evidence="3" id="KW-0275">Fatty acid biosynthesis</keyword>
<dbReference type="InterPro" id="IPR000438">
    <property type="entry name" value="Acetyl_CoA_COase_Trfase_b_su"/>
</dbReference>
<name>A0ABS6FGR6_9FIRM</name>
<evidence type="ECO:0000259" key="4">
    <source>
        <dbReference type="PROSITE" id="PS50980"/>
    </source>
</evidence>
<comment type="pathway">
    <text evidence="3">Lipid metabolism; malonyl-CoA biosynthesis; malonyl-CoA from acetyl-CoA: step 1/1.</text>
</comment>
<feature type="binding site" evidence="3">
    <location>
        <position position="37"/>
    </location>
    <ligand>
        <name>Zn(2+)</name>
        <dbReference type="ChEBI" id="CHEBI:29105"/>
    </ligand>
</feature>
<dbReference type="GO" id="GO:0016740">
    <property type="term" value="F:transferase activity"/>
    <property type="evidence" value="ECO:0007669"/>
    <property type="project" value="UniProtKB-KW"/>
</dbReference>
<comment type="caution">
    <text evidence="3">Lacks conserved residue(s) required for the propagation of feature annotation.</text>
</comment>
<organism evidence="5 6">
    <name type="scientific">Peptoniphilus ovalis</name>
    <dbReference type="NCBI Taxonomy" id="2841503"/>
    <lineage>
        <taxon>Bacteria</taxon>
        <taxon>Bacillati</taxon>
        <taxon>Bacillota</taxon>
        <taxon>Tissierellia</taxon>
        <taxon>Tissierellales</taxon>
        <taxon>Peptoniphilaceae</taxon>
        <taxon>Peptoniphilus</taxon>
    </lineage>
</organism>
<dbReference type="PANTHER" id="PTHR42995">
    <property type="entry name" value="ACETYL-COENZYME A CARBOXYLASE CARBOXYL TRANSFERASE SUBUNIT BETA, CHLOROPLASTIC"/>
    <property type="match status" value="1"/>
</dbReference>
<comment type="catalytic activity">
    <reaction evidence="3">
        <text>N(6)-carboxybiotinyl-L-lysyl-[protein] + acetyl-CoA = N(6)-biotinyl-L-lysyl-[protein] + malonyl-CoA</text>
        <dbReference type="Rhea" id="RHEA:54728"/>
        <dbReference type="Rhea" id="RHEA-COMP:10505"/>
        <dbReference type="Rhea" id="RHEA-COMP:10506"/>
        <dbReference type="ChEBI" id="CHEBI:57288"/>
        <dbReference type="ChEBI" id="CHEBI:57384"/>
        <dbReference type="ChEBI" id="CHEBI:83144"/>
        <dbReference type="ChEBI" id="CHEBI:83145"/>
        <dbReference type="EC" id="2.1.3.15"/>
    </reaction>
</comment>
<dbReference type="HAMAP" id="MF_01395">
    <property type="entry name" value="AcetylCoA_CT_beta"/>
    <property type="match status" value="1"/>
</dbReference>
<evidence type="ECO:0000313" key="5">
    <source>
        <dbReference type="EMBL" id="MBU5668653.1"/>
    </source>
</evidence>
<dbReference type="PANTHER" id="PTHR42995:SF5">
    <property type="entry name" value="ACETYL-COENZYME A CARBOXYLASE CARBOXYL TRANSFERASE SUBUNIT BETA, CHLOROPLASTIC"/>
    <property type="match status" value="1"/>
</dbReference>
<feature type="binding site" evidence="3">
    <location>
        <position position="34"/>
    </location>
    <ligand>
        <name>Zn(2+)</name>
        <dbReference type="ChEBI" id="CHEBI:29105"/>
    </ligand>
</feature>
<feature type="domain" description="CoA carboxyltransferase N-terminal" evidence="4">
    <location>
        <begin position="25"/>
        <end position="278"/>
    </location>
</feature>
<keyword evidence="3" id="KW-0862">Zinc</keyword>
<keyword evidence="3" id="KW-0276">Fatty acid metabolism</keyword>
<comment type="function">
    <text evidence="3">Component of the acetyl coenzyme A carboxylase (ACC) complex. Biotin carboxylase (BC) catalyzes the carboxylation of biotin on its carrier protein (BCCP) and then the CO(2) group is transferred by the transcarboxylase to acetyl-CoA to form malonyl-CoA.</text>
</comment>
<evidence type="ECO:0000256" key="3">
    <source>
        <dbReference type="HAMAP-Rule" id="MF_01395"/>
    </source>
</evidence>
<keyword evidence="3" id="KW-0067">ATP-binding</keyword>
<dbReference type="EMBL" id="JAHLQO010000001">
    <property type="protein sequence ID" value="MBU5668653.1"/>
    <property type="molecule type" value="Genomic_DNA"/>
</dbReference>
<evidence type="ECO:0000313" key="6">
    <source>
        <dbReference type="Proteomes" id="UP000783742"/>
    </source>
</evidence>
<keyword evidence="3" id="KW-0863">Zinc-finger</keyword>
<comment type="subunit">
    <text evidence="3">Acetyl-CoA carboxylase is a heterohexamer composed of biotin carboxyl carrier protein (AccB), biotin carboxylase (AccC) and two subunits each of ACCase subunit alpha (AccA) and ACCase subunit beta (AccD).</text>
</comment>
<comment type="subcellular location">
    <subcellularLocation>
        <location evidence="3">Cytoplasm</location>
    </subcellularLocation>
</comment>
<keyword evidence="2 3" id="KW-0443">Lipid metabolism</keyword>
<evidence type="ECO:0000256" key="2">
    <source>
        <dbReference type="ARBA" id="ARBA00023098"/>
    </source>
</evidence>
<keyword evidence="3" id="KW-0547">Nucleotide-binding</keyword>
<dbReference type="RefSeq" id="WP_216548487.1">
    <property type="nucleotide sequence ID" value="NZ_JAHLQO010000001.1"/>
</dbReference>
<dbReference type="PROSITE" id="PS50980">
    <property type="entry name" value="COA_CT_NTER"/>
    <property type="match status" value="1"/>
</dbReference>
<comment type="similarity">
    <text evidence="3">Belongs to the AccD/PCCB family.</text>
</comment>
<dbReference type="InterPro" id="IPR034733">
    <property type="entry name" value="AcCoA_carboxyl_beta"/>
</dbReference>